<protein>
    <recommendedName>
        <fullName evidence="2">Peptide deformylase</fullName>
        <shortName evidence="2">PDF</shortName>
        <ecNumber evidence="2">3.5.1.88</ecNumber>
    </recommendedName>
    <alternativeName>
        <fullName evidence="2">Polypeptide deformylase</fullName>
    </alternativeName>
</protein>
<dbReference type="CDD" id="cd00487">
    <property type="entry name" value="Pep_deformylase"/>
    <property type="match status" value="1"/>
</dbReference>
<comment type="similarity">
    <text evidence="1 2">Belongs to the polypeptide deformylase family.</text>
</comment>
<evidence type="ECO:0000256" key="2">
    <source>
        <dbReference type="HAMAP-Rule" id="MF_00163"/>
    </source>
</evidence>
<comment type="cofactor">
    <cofactor evidence="2">
        <name>Fe(2+)</name>
        <dbReference type="ChEBI" id="CHEBI:29033"/>
    </cofactor>
    <text evidence="2">Binds 1 Fe(2+) ion.</text>
</comment>
<dbReference type="Pfam" id="PF01327">
    <property type="entry name" value="Pep_deformylase"/>
    <property type="match status" value="1"/>
</dbReference>
<dbReference type="EMBL" id="LBVL01000010">
    <property type="protein sequence ID" value="KKQ85108.1"/>
    <property type="molecule type" value="Genomic_DNA"/>
</dbReference>
<dbReference type="PANTHER" id="PTHR10458:SF22">
    <property type="entry name" value="PEPTIDE DEFORMYLASE"/>
    <property type="match status" value="1"/>
</dbReference>
<feature type="binding site" evidence="2">
    <location>
        <position position="141"/>
    </location>
    <ligand>
        <name>Fe cation</name>
        <dbReference type="ChEBI" id="CHEBI:24875"/>
    </ligand>
</feature>
<dbReference type="InterPro" id="IPR023635">
    <property type="entry name" value="Peptide_deformylase"/>
</dbReference>
<dbReference type="SUPFAM" id="SSF56420">
    <property type="entry name" value="Peptide deformylase"/>
    <property type="match status" value="1"/>
</dbReference>
<comment type="function">
    <text evidence="2">Removes the formyl group from the N-terminal Met of newly synthesized proteins. Requires at least a dipeptide for an efficient rate of reaction. N-terminal L-methionine is a prerequisite for activity but the enzyme has broad specificity at other positions.</text>
</comment>
<evidence type="ECO:0000256" key="1">
    <source>
        <dbReference type="ARBA" id="ARBA00010759"/>
    </source>
</evidence>
<dbReference type="GO" id="GO:0006412">
    <property type="term" value="P:translation"/>
    <property type="evidence" value="ECO:0007669"/>
    <property type="project" value="UniProtKB-UniRule"/>
</dbReference>
<keyword evidence="2" id="KW-0479">Metal-binding</keyword>
<proteinExistence type="inferred from homology"/>
<comment type="caution">
    <text evidence="3">The sequence shown here is derived from an EMBL/GenBank/DDBJ whole genome shotgun (WGS) entry which is preliminary data.</text>
</comment>
<evidence type="ECO:0000313" key="4">
    <source>
        <dbReference type="Proteomes" id="UP000034081"/>
    </source>
</evidence>
<reference evidence="3 4" key="1">
    <citation type="journal article" date="2015" name="Nature">
        <title>rRNA introns, odd ribosomes, and small enigmatic genomes across a large radiation of phyla.</title>
        <authorList>
            <person name="Brown C.T."/>
            <person name="Hug L.A."/>
            <person name="Thomas B.C."/>
            <person name="Sharon I."/>
            <person name="Castelle C.J."/>
            <person name="Singh A."/>
            <person name="Wilkins M.J."/>
            <person name="Williams K.H."/>
            <person name="Banfield J.F."/>
        </authorList>
    </citation>
    <scope>NUCLEOTIDE SEQUENCE [LARGE SCALE GENOMIC DNA]</scope>
</reference>
<feature type="active site" evidence="2">
    <location>
        <position position="142"/>
    </location>
</feature>
<dbReference type="PANTHER" id="PTHR10458">
    <property type="entry name" value="PEPTIDE DEFORMYLASE"/>
    <property type="match status" value="1"/>
</dbReference>
<dbReference type="AlphaFoldDB" id="A0A0G0KZL5"/>
<comment type="catalytic activity">
    <reaction evidence="2">
        <text>N-terminal N-formyl-L-methionyl-[peptide] + H2O = N-terminal L-methionyl-[peptide] + formate</text>
        <dbReference type="Rhea" id="RHEA:24420"/>
        <dbReference type="Rhea" id="RHEA-COMP:10639"/>
        <dbReference type="Rhea" id="RHEA-COMP:10640"/>
        <dbReference type="ChEBI" id="CHEBI:15377"/>
        <dbReference type="ChEBI" id="CHEBI:15740"/>
        <dbReference type="ChEBI" id="CHEBI:49298"/>
        <dbReference type="ChEBI" id="CHEBI:64731"/>
        <dbReference type="EC" id="3.5.1.88"/>
    </reaction>
</comment>
<feature type="binding site" evidence="2">
    <location>
        <position position="145"/>
    </location>
    <ligand>
        <name>Fe cation</name>
        <dbReference type="ChEBI" id="CHEBI:24875"/>
    </ligand>
</feature>
<keyword evidence="2" id="KW-0378">Hydrolase</keyword>
<gene>
    <name evidence="2" type="primary">def</name>
    <name evidence="3" type="ORF">UT08_C0010G0035</name>
</gene>
<dbReference type="GO" id="GO:0046872">
    <property type="term" value="F:metal ion binding"/>
    <property type="evidence" value="ECO:0007669"/>
    <property type="project" value="UniProtKB-KW"/>
</dbReference>
<dbReference type="PATRIC" id="fig|1618570.3.peg.945"/>
<dbReference type="InterPro" id="IPR036821">
    <property type="entry name" value="Peptide_deformylase_sf"/>
</dbReference>
<dbReference type="Gene3D" id="3.90.45.10">
    <property type="entry name" value="Peptide deformylase"/>
    <property type="match status" value="1"/>
</dbReference>
<dbReference type="HAMAP" id="MF_00163">
    <property type="entry name" value="Pep_deformylase"/>
    <property type="match status" value="1"/>
</dbReference>
<dbReference type="PIRSF" id="PIRSF004749">
    <property type="entry name" value="Pep_def"/>
    <property type="match status" value="1"/>
</dbReference>
<dbReference type="Proteomes" id="UP000034081">
    <property type="component" value="Unassembled WGS sequence"/>
</dbReference>
<organism evidence="3 4">
    <name type="scientific">Candidatus Woesebacteria bacterium GW2011_GWB1_38_8</name>
    <dbReference type="NCBI Taxonomy" id="1618570"/>
    <lineage>
        <taxon>Bacteria</taxon>
        <taxon>Candidatus Woeseibacteriota</taxon>
    </lineage>
</organism>
<feature type="binding site" evidence="2">
    <location>
        <position position="99"/>
    </location>
    <ligand>
        <name>Fe cation</name>
        <dbReference type="ChEBI" id="CHEBI:24875"/>
    </ligand>
</feature>
<dbReference type="NCBIfam" id="TIGR00079">
    <property type="entry name" value="pept_deformyl"/>
    <property type="match status" value="1"/>
</dbReference>
<accession>A0A0G0KZL5</accession>
<dbReference type="NCBIfam" id="NF001159">
    <property type="entry name" value="PRK00150.1-3"/>
    <property type="match status" value="1"/>
</dbReference>
<dbReference type="EC" id="3.5.1.88" evidence="2"/>
<sequence length="175" mass="20085">MIREILDAKDKRLRGKSKTVAVIDKKVQTLIKDLKDTLVVQNDPDGIGLAAPQIGKNIKIFVMKPGKEIKTVINPEVVFISKKKEQAQDDQKKNIMEGCLSLPHFYGNIKRSQKIKIKFLDEKGQAHIQTFNGLDAQIVQHEIDHLNGRLFIDELIKQKKPLFEYKNGEWEEVEL</sequence>
<keyword evidence="2" id="KW-0408">Iron</keyword>
<dbReference type="STRING" id="1618570.UT08_C0010G0035"/>
<name>A0A0G0KZL5_9BACT</name>
<evidence type="ECO:0000313" key="3">
    <source>
        <dbReference type="EMBL" id="KKQ85108.1"/>
    </source>
</evidence>
<dbReference type="GO" id="GO:0042586">
    <property type="term" value="F:peptide deformylase activity"/>
    <property type="evidence" value="ECO:0007669"/>
    <property type="project" value="UniProtKB-UniRule"/>
</dbReference>
<keyword evidence="2" id="KW-0648">Protein biosynthesis</keyword>
<dbReference type="PRINTS" id="PR01576">
    <property type="entry name" value="PDEFORMYLASE"/>
</dbReference>